<accession>A0A939JJN7</accession>
<sequence length="142" mass="14851">MHQTKITATILVGMAVSAVSGCMAVAPPPAPVPSPRPTPSQSAAYTEPLLVQAPAIEALEAIAPPKTADPAPSAPAAPRVRHVERPAEPRSRPAAQHRKPPVPHTEPVVPLTPSDVCALGQSYGGWQPDSPQARICRQTYGR</sequence>
<feature type="region of interest" description="Disordered" evidence="1">
    <location>
        <begin position="122"/>
        <end position="142"/>
    </location>
</feature>
<keyword evidence="4" id="KW-1185">Reference proteome</keyword>
<dbReference type="PROSITE" id="PS51257">
    <property type="entry name" value="PROKAR_LIPOPROTEIN"/>
    <property type="match status" value="1"/>
</dbReference>
<name>A0A939JJN7_9ACTN</name>
<feature type="compositionally biased region" description="Low complexity" evidence="1">
    <location>
        <begin position="65"/>
        <end position="78"/>
    </location>
</feature>
<feature type="region of interest" description="Disordered" evidence="1">
    <location>
        <begin position="65"/>
        <end position="110"/>
    </location>
</feature>
<protein>
    <recommendedName>
        <fullName evidence="5">Lipoprotein</fullName>
    </recommendedName>
</protein>
<proteinExistence type="predicted"/>
<organism evidence="3 4">
    <name type="scientific">Streptomyces beijiangensis</name>
    <dbReference type="NCBI Taxonomy" id="163361"/>
    <lineage>
        <taxon>Bacteria</taxon>
        <taxon>Bacillati</taxon>
        <taxon>Actinomycetota</taxon>
        <taxon>Actinomycetes</taxon>
        <taxon>Kitasatosporales</taxon>
        <taxon>Streptomycetaceae</taxon>
        <taxon>Streptomyces</taxon>
    </lineage>
</organism>
<reference evidence="3" key="1">
    <citation type="submission" date="2021-03" db="EMBL/GenBank/DDBJ databases">
        <title>Streptomyces poriferae sp. nov., a novel marine sponge-derived Actinobacteria species with anti-MRSA activity.</title>
        <authorList>
            <person name="Sandoval-Powers M."/>
            <person name="Kralova S."/>
            <person name="Nguyen G.-S."/>
            <person name="Fawwal D."/>
            <person name="Degnes K."/>
            <person name="Klinkenberg G."/>
            <person name="Sletta H."/>
            <person name="Wentzel A."/>
            <person name="Liles M.R."/>
        </authorList>
    </citation>
    <scope>NUCLEOTIDE SEQUENCE</scope>
    <source>
        <strain evidence="3">DSM 41794</strain>
    </source>
</reference>
<feature type="signal peptide" evidence="2">
    <location>
        <begin position="1"/>
        <end position="24"/>
    </location>
</feature>
<evidence type="ECO:0000313" key="4">
    <source>
        <dbReference type="Proteomes" id="UP000664167"/>
    </source>
</evidence>
<evidence type="ECO:0008006" key="5">
    <source>
        <dbReference type="Google" id="ProtNLM"/>
    </source>
</evidence>
<evidence type="ECO:0000256" key="2">
    <source>
        <dbReference type="SAM" id="SignalP"/>
    </source>
</evidence>
<evidence type="ECO:0000256" key="1">
    <source>
        <dbReference type="SAM" id="MobiDB-lite"/>
    </source>
</evidence>
<dbReference type="RefSeq" id="WP_206968644.1">
    <property type="nucleotide sequence ID" value="NZ_BAAAJJ010000012.1"/>
</dbReference>
<dbReference type="Proteomes" id="UP000664167">
    <property type="component" value="Unassembled WGS sequence"/>
</dbReference>
<dbReference type="EMBL" id="JAFLRJ010000447">
    <property type="protein sequence ID" value="MBO0516768.1"/>
    <property type="molecule type" value="Genomic_DNA"/>
</dbReference>
<evidence type="ECO:0000313" key="3">
    <source>
        <dbReference type="EMBL" id="MBO0516768.1"/>
    </source>
</evidence>
<comment type="caution">
    <text evidence="3">The sequence shown here is derived from an EMBL/GenBank/DDBJ whole genome shotgun (WGS) entry which is preliminary data.</text>
</comment>
<feature type="compositionally biased region" description="Basic and acidic residues" evidence="1">
    <location>
        <begin position="81"/>
        <end position="91"/>
    </location>
</feature>
<feature type="chain" id="PRO_5038416748" description="Lipoprotein" evidence="2">
    <location>
        <begin position="25"/>
        <end position="142"/>
    </location>
</feature>
<gene>
    <name evidence="3" type="ORF">J0695_34110</name>
</gene>
<keyword evidence="2" id="KW-0732">Signal</keyword>
<dbReference type="AlphaFoldDB" id="A0A939JJN7"/>